<name>A0AAD6ZV58_9AGAR</name>
<gene>
    <name evidence="1" type="ORF">DFH08DRAFT_812034</name>
</gene>
<dbReference type="InterPro" id="IPR052055">
    <property type="entry name" value="Hepadnavirus_pol/RT"/>
</dbReference>
<sequence>MSPSPLFARLSSPATTLDFLGIEIDTLQMEARLPSEKLAYLKELLAEWGHCTHVTLRDVEVLTGFLQFTSQVIPTAHAFLRGLYDFESEFTTPFSCWWLSKAACRDIAWWATFPMEWNGICFISLQHCILHVYTAVSGTKGLRGFFGANWFSVRCPHCHQTHHIQVKEMLAMVHAILCCPVISRLSGLAWNLTNVGIPVHYQVRCTSPGLT</sequence>
<proteinExistence type="predicted"/>
<comment type="caution">
    <text evidence="1">The sequence shown here is derived from an EMBL/GenBank/DDBJ whole genome shotgun (WGS) entry which is preliminary data.</text>
</comment>
<protein>
    <submittedName>
        <fullName evidence="1">Uncharacterized protein</fullName>
    </submittedName>
</protein>
<organism evidence="1 2">
    <name type="scientific">Mycena albidolilacea</name>
    <dbReference type="NCBI Taxonomy" id="1033008"/>
    <lineage>
        <taxon>Eukaryota</taxon>
        <taxon>Fungi</taxon>
        <taxon>Dikarya</taxon>
        <taxon>Basidiomycota</taxon>
        <taxon>Agaricomycotina</taxon>
        <taxon>Agaricomycetes</taxon>
        <taxon>Agaricomycetidae</taxon>
        <taxon>Agaricales</taxon>
        <taxon>Marasmiineae</taxon>
        <taxon>Mycenaceae</taxon>
        <taxon>Mycena</taxon>
    </lineage>
</organism>
<accession>A0AAD6ZV58</accession>
<keyword evidence="2" id="KW-1185">Reference proteome</keyword>
<evidence type="ECO:0000313" key="1">
    <source>
        <dbReference type="EMBL" id="KAJ7340864.1"/>
    </source>
</evidence>
<reference evidence="1" key="1">
    <citation type="submission" date="2023-03" db="EMBL/GenBank/DDBJ databases">
        <title>Massive genome expansion in bonnet fungi (Mycena s.s.) driven by repeated elements and novel gene families across ecological guilds.</title>
        <authorList>
            <consortium name="Lawrence Berkeley National Laboratory"/>
            <person name="Harder C.B."/>
            <person name="Miyauchi S."/>
            <person name="Viragh M."/>
            <person name="Kuo A."/>
            <person name="Thoen E."/>
            <person name="Andreopoulos B."/>
            <person name="Lu D."/>
            <person name="Skrede I."/>
            <person name="Drula E."/>
            <person name="Henrissat B."/>
            <person name="Morin E."/>
            <person name="Kohler A."/>
            <person name="Barry K."/>
            <person name="LaButti K."/>
            <person name="Morin E."/>
            <person name="Salamov A."/>
            <person name="Lipzen A."/>
            <person name="Mereny Z."/>
            <person name="Hegedus B."/>
            <person name="Baldrian P."/>
            <person name="Stursova M."/>
            <person name="Weitz H."/>
            <person name="Taylor A."/>
            <person name="Grigoriev I.V."/>
            <person name="Nagy L.G."/>
            <person name="Martin F."/>
            <person name="Kauserud H."/>
        </authorList>
    </citation>
    <scope>NUCLEOTIDE SEQUENCE</scope>
    <source>
        <strain evidence="1">CBHHK002</strain>
    </source>
</reference>
<dbReference type="EMBL" id="JARIHO010000026">
    <property type="protein sequence ID" value="KAJ7340864.1"/>
    <property type="molecule type" value="Genomic_DNA"/>
</dbReference>
<dbReference type="AlphaFoldDB" id="A0AAD6ZV58"/>
<dbReference type="PANTHER" id="PTHR33050:SF8">
    <property type="entry name" value="REVERSE TRANSCRIPTASE DOMAIN-CONTAINING PROTEIN"/>
    <property type="match status" value="1"/>
</dbReference>
<dbReference type="Proteomes" id="UP001218218">
    <property type="component" value="Unassembled WGS sequence"/>
</dbReference>
<dbReference type="PANTHER" id="PTHR33050">
    <property type="entry name" value="REVERSE TRANSCRIPTASE DOMAIN-CONTAINING PROTEIN"/>
    <property type="match status" value="1"/>
</dbReference>
<evidence type="ECO:0000313" key="2">
    <source>
        <dbReference type="Proteomes" id="UP001218218"/>
    </source>
</evidence>